<keyword evidence="3" id="KW-0560">Oxidoreductase</keyword>
<evidence type="ECO:0000256" key="3">
    <source>
        <dbReference type="ARBA" id="ARBA00023002"/>
    </source>
</evidence>
<dbReference type="InterPro" id="IPR005025">
    <property type="entry name" value="FMN_Rdtase-like_dom"/>
</dbReference>
<gene>
    <name evidence="5" type="ORF">Rai3103_06630</name>
</gene>
<keyword evidence="1" id="KW-0285">Flavoprotein</keyword>
<name>A0A5Q2F911_9ACTN</name>
<dbReference type="InterPro" id="IPR023932">
    <property type="entry name" value="CE1759_FMN_reduct"/>
</dbReference>
<protein>
    <submittedName>
        <fullName evidence="5">Oxidoreductase</fullName>
    </submittedName>
</protein>
<feature type="domain" description="NADPH-dependent FMN reductase-like" evidence="4">
    <location>
        <begin position="5"/>
        <end position="154"/>
    </location>
</feature>
<dbReference type="InterPro" id="IPR029039">
    <property type="entry name" value="Flavoprotein-like_sf"/>
</dbReference>
<dbReference type="GO" id="GO:0016491">
    <property type="term" value="F:oxidoreductase activity"/>
    <property type="evidence" value="ECO:0007669"/>
    <property type="project" value="UniProtKB-KW"/>
</dbReference>
<evidence type="ECO:0000259" key="4">
    <source>
        <dbReference type="Pfam" id="PF03358"/>
    </source>
</evidence>
<dbReference type="KEGG" id="rain:Rai3103_06630"/>
<evidence type="ECO:0000256" key="2">
    <source>
        <dbReference type="ARBA" id="ARBA00022643"/>
    </source>
</evidence>
<proteinExistence type="predicted"/>
<evidence type="ECO:0000313" key="6">
    <source>
        <dbReference type="Proteomes" id="UP000386847"/>
    </source>
</evidence>
<dbReference type="NCBIfam" id="TIGR04037">
    <property type="entry name" value="LLM_duo_CE1759"/>
    <property type="match status" value="1"/>
</dbReference>
<keyword evidence="2" id="KW-0288">FMN</keyword>
<sequence>MTRRLAVVSSGVGTPSSTRLLADRLTEAVHSQVGARGEDVHVDVIEVRELAAALATMTTAAGLPVPEVTRAQDIVRHADGVIAVTPVFSASYAGLFKIFWDVFGPDDLDGIPMLIGATAGTPRHSLVLDHAIRPLFTYFRMTVVPTGVFAATEDFGAGAGGEQLNRRIVRAAGELAALMVTTSDAVEGFVPTGRTTRAQRGDGFDVTSITPFTRLLAGHDGNHSD</sequence>
<dbReference type="Gene3D" id="3.40.50.360">
    <property type="match status" value="1"/>
</dbReference>
<reference evidence="5 6" key="1">
    <citation type="submission" date="2019-10" db="EMBL/GenBank/DDBJ databases">
        <title>Genomic analysis of Raineyella sp. CBA3103.</title>
        <authorList>
            <person name="Roh S.W."/>
        </authorList>
    </citation>
    <scope>NUCLEOTIDE SEQUENCE [LARGE SCALE GENOMIC DNA]</scope>
    <source>
        <strain evidence="5 6">CBA3103</strain>
    </source>
</reference>
<dbReference type="Pfam" id="PF03358">
    <property type="entry name" value="FMN_red"/>
    <property type="match status" value="1"/>
</dbReference>
<dbReference type="RefSeq" id="WP_153571923.1">
    <property type="nucleotide sequence ID" value="NZ_CP045725.1"/>
</dbReference>
<dbReference type="AlphaFoldDB" id="A0A5Q2F911"/>
<organism evidence="5 6">
    <name type="scientific">Raineyella fluvialis</name>
    <dbReference type="NCBI Taxonomy" id="2662261"/>
    <lineage>
        <taxon>Bacteria</taxon>
        <taxon>Bacillati</taxon>
        <taxon>Actinomycetota</taxon>
        <taxon>Actinomycetes</taxon>
        <taxon>Propionibacteriales</taxon>
        <taxon>Propionibacteriaceae</taxon>
        <taxon>Raineyella</taxon>
    </lineage>
</organism>
<dbReference type="InterPro" id="IPR051814">
    <property type="entry name" value="NAD(P)H-dep_FMN_reductase"/>
</dbReference>
<dbReference type="SUPFAM" id="SSF52218">
    <property type="entry name" value="Flavoproteins"/>
    <property type="match status" value="1"/>
</dbReference>
<dbReference type="PANTHER" id="PTHR43408:SF2">
    <property type="entry name" value="FMN REDUCTASE (NADPH)"/>
    <property type="match status" value="1"/>
</dbReference>
<evidence type="ECO:0000256" key="1">
    <source>
        <dbReference type="ARBA" id="ARBA00022630"/>
    </source>
</evidence>
<dbReference type="EMBL" id="CP045725">
    <property type="protein sequence ID" value="QGF23392.1"/>
    <property type="molecule type" value="Genomic_DNA"/>
</dbReference>
<evidence type="ECO:0000313" key="5">
    <source>
        <dbReference type="EMBL" id="QGF23392.1"/>
    </source>
</evidence>
<accession>A0A5Q2F911</accession>
<dbReference type="Proteomes" id="UP000386847">
    <property type="component" value="Chromosome"/>
</dbReference>
<dbReference type="PANTHER" id="PTHR43408">
    <property type="entry name" value="FMN REDUCTASE (NADPH)"/>
    <property type="match status" value="1"/>
</dbReference>
<keyword evidence="6" id="KW-1185">Reference proteome</keyword>